<protein>
    <recommendedName>
        <fullName evidence="2">MoaD/ThiS family protein</fullName>
    </recommendedName>
</protein>
<dbReference type="AlphaFoldDB" id="A0A382M275"/>
<dbReference type="PANTHER" id="PTHR38031">
    <property type="entry name" value="SULFUR CARRIER PROTEIN SLR0821-RELATED"/>
    <property type="match status" value="1"/>
</dbReference>
<organism evidence="1">
    <name type="scientific">marine metagenome</name>
    <dbReference type="NCBI Taxonomy" id="408172"/>
    <lineage>
        <taxon>unclassified sequences</taxon>
        <taxon>metagenomes</taxon>
        <taxon>ecological metagenomes</taxon>
    </lineage>
</organism>
<dbReference type="EMBL" id="UINC01090794">
    <property type="protein sequence ID" value="SVC43049.1"/>
    <property type="molecule type" value="Genomic_DNA"/>
</dbReference>
<dbReference type="Pfam" id="PF02597">
    <property type="entry name" value="ThiS"/>
    <property type="match status" value="1"/>
</dbReference>
<dbReference type="InterPro" id="IPR003749">
    <property type="entry name" value="ThiS/MoaD-like"/>
</dbReference>
<name>A0A382M275_9ZZZZ</name>
<gene>
    <name evidence="1" type="ORF">METZ01_LOCUS295903</name>
</gene>
<dbReference type="SUPFAM" id="SSF54285">
    <property type="entry name" value="MoaD/ThiS"/>
    <property type="match status" value="1"/>
</dbReference>
<dbReference type="InterPro" id="IPR012675">
    <property type="entry name" value="Beta-grasp_dom_sf"/>
</dbReference>
<dbReference type="InterPro" id="IPR052045">
    <property type="entry name" value="Sulfur_Carrier/Prot_Modifier"/>
</dbReference>
<reference evidence="1" key="1">
    <citation type="submission" date="2018-05" db="EMBL/GenBank/DDBJ databases">
        <authorList>
            <person name="Lanie J.A."/>
            <person name="Ng W.-L."/>
            <person name="Kazmierczak K.M."/>
            <person name="Andrzejewski T.M."/>
            <person name="Davidsen T.M."/>
            <person name="Wayne K.J."/>
            <person name="Tettelin H."/>
            <person name="Glass J.I."/>
            <person name="Rusch D."/>
            <person name="Podicherti R."/>
            <person name="Tsui H.-C.T."/>
            <person name="Winkler M.E."/>
        </authorList>
    </citation>
    <scope>NUCLEOTIDE SEQUENCE</scope>
</reference>
<dbReference type="Gene3D" id="3.10.20.30">
    <property type="match status" value="1"/>
</dbReference>
<dbReference type="PANTHER" id="PTHR38031:SF1">
    <property type="entry name" value="SULFUR CARRIER PROTEIN CYSO"/>
    <property type="match status" value="1"/>
</dbReference>
<evidence type="ECO:0008006" key="2">
    <source>
        <dbReference type="Google" id="ProtNLM"/>
    </source>
</evidence>
<accession>A0A382M275</accession>
<evidence type="ECO:0000313" key="1">
    <source>
        <dbReference type="EMBL" id="SVC43049.1"/>
    </source>
</evidence>
<sequence>MATVWIPTPYRDLVGGVQTVVVEGSTVRQITRNLDMNYPGFWERLVDNETDRIRAGVSVVINGVVVGTALHEPVRENDEVHYLPAIAGGQP</sequence>
<dbReference type="InterPro" id="IPR016155">
    <property type="entry name" value="Mopterin_synth/thiamin_S_b"/>
</dbReference>
<proteinExistence type="predicted"/>